<feature type="chain" id="PRO_5040797469" evidence="1">
    <location>
        <begin position="22"/>
        <end position="55"/>
    </location>
</feature>
<dbReference type="EMBL" id="JANBPK010000713">
    <property type="protein sequence ID" value="KAJ2934654.1"/>
    <property type="molecule type" value="Genomic_DNA"/>
</dbReference>
<evidence type="ECO:0000256" key="1">
    <source>
        <dbReference type="SAM" id="SignalP"/>
    </source>
</evidence>
<protein>
    <submittedName>
        <fullName evidence="2">Uncharacterized protein</fullName>
    </submittedName>
</protein>
<comment type="caution">
    <text evidence="2">The sequence shown here is derived from an EMBL/GenBank/DDBJ whole genome shotgun (WGS) entry which is preliminary data.</text>
</comment>
<feature type="signal peptide" evidence="1">
    <location>
        <begin position="1"/>
        <end position="21"/>
    </location>
</feature>
<evidence type="ECO:0000313" key="2">
    <source>
        <dbReference type="EMBL" id="KAJ2934654.1"/>
    </source>
</evidence>
<dbReference type="Proteomes" id="UP001140091">
    <property type="component" value="Unassembled WGS sequence"/>
</dbReference>
<keyword evidence="1" id="KW-0732">Signal</keyword>
<evidence type="ECO:0000313" key="3">
    <source>
        <dbReference type="Proteomes" id="UP001140091"/>
    </source>
</evidence>
<sequence length="55" mass="5977">MNFKLATSALVALTFAMLTQASPAAYPRSGTEPTTEYPPLPTPKYECYADAVSEY</sequence>
<gene>
    <name evidence="2" type="ORF">H1R20_g2433</name>
</gene>
<dbReference type="AlphaFoldDB" id="A0A9W8JID3"/>
<proteinExistence type="predicted"/>
<keyword evidence="3" id="KW-1185">Reference proteome</keyword>
<reference evidence="2" key="1">
    <citation type="submission" date="2022-06" db="EMBL/GenBank/DDBJ databases">
        <title>Genome Sequence of Candolleomyces eurysporus.</title>
        <authorList>
            <person name="Buettner E."/>
        </authorList>
    </citation>
    <scope>NUCLEOTIDE SEQUENCE</scope>
    <source>
        <strain evidence="2">VTCC 930004</strain>
    </source>
</reference>
<accession>A0A9W8JID3</accession>
<organism evidence="2 3">
    <name type="scientific">Candolleomyces eurysporus</name>
    <dbReference type="NCBI Taxonomy" id="2828524"/>
    <lineage>
        <taxon>Eukaryota</taxon>
        <taxon>Fungi</taxon>
        <taxon>Dikarya</taxon>
        <taxon>Basidiomycota</taxon>
        <taxon>Agaricomycotina</taxon>
        <taxon>Agaricomycetes</taxon>
        <taxon>Agaricomycetidae</taxon>
        <taxon>Agaricales</taxon>
        <taxon>Agaricineae</taxon>
        <taxon>Psathyrellaceae</taxon>
        <taxon>Candolleomyces</taxon>
    </lineage>
</organism>
<feature type="non-terminal residue" evidence="2">
    <location>
        <position position="1"/>
    </location>
</feature>
<name>A0A9W8JID3_9AGAR</name>